<proteinExistence type="predicted"/>
<dbReference type="Proteomes" id="UP000276133">
    <property type="component" value="Unassembled WGS sequence"/>
</dbReference>
<feature type="domain" description="Ribosome biogenesis protein BMS1/TSR1 C-terminal" evidence="1">
    <location>
        <begin position="1"/>
        <end position="63"/>
    </location>
</feature>
<evidence type="ECO:0000313" key="3">
    <source>
        <dbReference type="Proteomes" id="UP000276133"/>
    </source>
</evidence>
<organism evidence="2 3">
    <name type="scientific">Brachionus plicatilis</name>
    <name type="common">Marine rotifer</name>
    <name type="synonym">Brachionus muelleri</name>
    <dbReference type="NCBI Taxonomy" id="10195"/>
    <lineage>
        <taxon>Eukaryota</taxon>
        <taxon>Metazoa</taxon>
        <taxon>Spiralia</taxon>
        <taxon>Gnathifera</taxon>
        <taxon>Rotifera</taxon>
        <taxon>Eurotatoria</taxon>
        <taxon>Monogononta</taxon>
        <taxon>Pseudotrocha</taxon>
        <taxon>Ploima</taxon>
        <taxon>Brachionidae</taxon>
        <taxon>Brachionus</taxon>
    </lineage>
</organism>
<dbReference type="InterPro" id="IPR007034">
    <property type="entry name" value="BMS1_TSR1_C"/>
</dbReference>
<sequence length="173" mass="19730">MFSTVIEASKFEGASIKTVSGIRGQIKKALHSSSVPAGSVRATFEDRIMASDSIFLRSWFAIEVPKFYAPITNLLAVKHEQEWLGVKTLGILKKEKSVQINPDENSLYKKIEREEKVFAPLKIKRKLQEKLPFSLKTKTGAVQIDPLEKQRVAIVREPEEQKVEFCYVKIFDF</sequence>
<evidence type="ECO:0000313" key="2">
    <source>
        <dbReference type="EMBL" id="RMZ93934.1"/>
    </source>
</evidence>
<dbReference type="InterPro" id="IPR039761">
    <property type="entry name" value="Bms1/Tsr1"/>
</dbReference>
<dbReference type="GO" id="GO:0003924">
    <property type="term" value="F:GTPase activity"/>
    <property type="evidence" value="ECO:0007669"/>
    <property type="project" value="TreeGrafter"/>
</dbReference>
<protein>
    <submittedName>
        <fullName evidence="2">Ribosome biogenesis BMS1-like protein</fullName>
        <ecNumber evidence="2">3.6.1.15</ecNumber>
    </submittedName>
</protein>
<dbReference type="PANTHER" id="PTHR12858">
    <property type="entry name" value="RIBOSOME BIOGENESIS PROTEIN"/>
    <property type="match status" value="1"/>
</dbReference>
<dbReference type="EC" id="3.6.1.15" evidence="2"/>
<dbReference type="GO" id="GO:0030686">
    <property type="term" value="C:90S preribosome"/>
    <property type="evidence" value="ECO:0007669"/>
    <property type="project" value="TreeGrafter"/>
</dbReference>
<dbReference type="STRING" id="10195.A0A3M7P5H1"/>
<dbReference type="Pfam" id="PF04950">
    <property type="entry name" value="RIBIOP_C"/>
    <property type="match status" value="1"/>
</dbReference>
<gene>
    <name evidence="2" type="ORF">BpHYR1_039098</name>
</gene>
<dbReference type="PANTHER" id="PTHR12858:SF2">
    <property type="entry name" value="RIBOSOME BIOGENESIS PROTEIN BMS1 HOMOLOG"/>
    <property type="match status" value="1"/>
</dbReference>
<dbReference type="AlphaFoldDB" id="A0A3M7P5H1"/>
<name>A0A3M7P5H1_BRAPC</name>
<dbReference type="OrthoDB" id="10260897at2759"/>
<keyword evidence="3" id="KW-1185">Reference proteome</keyword>
<dbReference type="EMBL" id="REGN01013428">
    <property type="protein sequence ID" value="RMZ93934.1"/>
    <property type="molecule type" value="Genomic_DNA"/>
</dbReference>
<evidence type="ECO:0000259" key="1">
    <source>
        <dbReference type="Pfam" id="PF04950"/>
    </source>
</evidence>
<reference evidence="2 3" key="1">
    <citation type="journal article" date="2018" name="Sci. Rep.">
        <title>Genomic signatures of local adaptation to the degree of environmental predictability in rotifers.</title>
        <authorList>
            <person name="Franch-Gras L."/>
            <person name="Hahn C."/>
            <person name="Garcia-Roger E.M."/>
            <person name="Carmona M.J."/>
            <person name="Serra M."/>
            <person name="Gomez A."/>
        </authorList>
    </citation>
    <scope>NUCLEOTIDE SEQUENCE [LARGE SCALE GENOMIC DNA]</scope>
    <source>
        <strain evidence="2">HYR1</strain>
    </source>
</reference>
<comment type="caution">
    <text evidence="2">The sequence shown here is derived from an EMBL/GenBank/DDBJ whole genome shotgun (WGS) entry which is preliminary data.</text>
</comment>
<dbReference type="GO" id="GO:0034511">
    <property type="term" value="F:U3 snoRNA binding"/>
    <property type="evidence" value="ECO:0007669"/>
    <property type="project" value="TreeGrafter"/>
</dbReference>
<keyword evidence="2" id="KW-0378">Hydrolase</keyword>
<dbReference type="GO" id="GO:0000479">
    <property type="term" value="P:endonucleolytic cleavage of tricistronic rRNA transcript (SSU-rRNA, 5.8S rRNA, LSU-rRNA)"/>
    <property type="evidence" value="ECO:0007669"/>
    <property type="project" value="TreeGrafter"/>
</dbReference>
<dbReference type="GO" id="GO:0005525">
    <property type="term" value="F:GTP binding"/>
    <property type="evidence" value="ECO:0007669"/>
    <property type="project" value="TreeGrafter"/>
</dbReference>
<accession>A0A3M7P5H1</accession>
<dbReference type="GO" id="GO:0000462">
    <property type="term" value="P:maturation of SSU-rRNA from tricistronic rRNA transcript (SSU-rRNA, 5.8S rRNA, LSU-rRNA)"/>
    <property type="evidence" value="ECO:0007669"/>
    <property type="project" value="TreeGrafter"/>
</dbReference>